<gene>
    <name evidence="2" type="ORF">SAMN06273567_102374</name>
</gene>
<feature type="compositionally biased region" description="Acidic residues" evidence="1">
    <location>
        <begin position="346"/>
        <end position="357"/>
    </location>
</feature>
<dbReference type="Proteomes" id="UP000317484">
    <property type="component" value="Unassembled WGS sequence"/>
</dbReference>
<evidence type="ECO:0000313" key="3">
    <source>
        <dbReference type="Proteomes" id="UP000317484"/>
    </source>
</evidence>
<dbReference type="EMBL" id="FXTJ01000002">
    <property type="protein sequence ID" value="SMO58414.1"/>
    <property type="molecule type" value="Genomic_DNA"/>
</dbReference>
<keyword evidence="3" id="KW-1185">Reference proteome</keyword>
<organism evidence="2 3">
    <name type="scientific">Geodermatophilus aquaeductus</name>
    <dbReference type="NCBI Taxonomy" id="1564161"/>
    <lineage>
        <taxon>Bacteria</taxon>
        <taxon>Bacillati</taxon>
        <taxon>Actinomycetota</taxon>
        <taxon>Actinomycetes</taxon>
        <taxon>Geodermatophilales</taxon>
        <taxon>Geodermatophilaceae</taxon>
        <taxon>Geodermatophilus</taxon>
    </lineage>
</organism>
<accession>A0A521CG52</accession>
<evidence type="ECO:0008006" key="4">
    <source>
        <dbReference type="Google" id="ProtNLM"/>
    </source>
</evidence>
<evidence type="ECO:0000256" key="1">
    <source>
        <dbReference type="SAM" id="MobiDB-lite"/>
    </source>
</evidence>
<proteinExistence type="predicted"/>
<dbReference type="AlphaFoldDB" id="A0A521CG52"/>
<protein>
    <recommendedName>
        <fullName evidence="4">PD-(D/E)XK nuclease superfamily protein</fullName>
    </recommendedName>
</protein>
<feature type="region of interest" description="Disordered" evidence="1">
    <location>
        <begin position="336"/>
        <end position="357"/>
    </location>
</feature>
<feature type="compositionally biased region" description="Basic and acidic residues" evidence="1">
    <location>
        <begin position="336"/>
        <end position="345"/>
    </location>
</feature>
<name>A0A521CG52_9ACTN</name>
<sequence length="357" mass="39692">MALLADLATRIDALRKETTGTEALGILLRRPETARAMVAAVRVGAPHLPPEIRFSTQVAKADGRPDVVGSDDRREVLLIEGKYWFGFTPAQEQGAYLDRLHSAWRRQAPGDAHVGALVFVVPSRRVIEVQDKVRGFYALSEWRSAGAWSFANDPRGVVVAVCSWQQLLDGLLVTGDPEVVSDCRQLRALVDEIDRHAYVPWSEAQLGDRDTPRRIYQLVNLIDNVRGRALRQRIATHSGGRHTSKYGTLSYGKVLTLGGVPAVLAVSPYQWDKYGESPIWLRFRAGSSLAREAFGDLCRATGDGVAIPVPMATDLPEEEVVQVMVQDLDRMRAKLEEVRERRDAPPIDDDFSDEDDQ</sequence>
<reference evidence="2 3" key="1">
    <citation type="submission" date="2017-05" db="EMBL/GenBank/DDBJ databases">
        <authorList>
            <person name="Varghese N."/>
            <person name="Submissions S."/>
        </authorList>
    </citation>
    <scope>NUCLEOTIDE SEQUENCE [LARGE SCALE GENOMIC DNA]</scope>
    <source>
        <strain evidence="2 3">DSM 46834</strain>
    </source>
</reference>
<dbReference type="RefSeq" id="WP_142457570.1">
    <property type="nucleotide sequence ID" value="NZ_FXTJ01000002.1"/>
</dbReference>
<evidence type="ECO:0000313" key="2">
    <source>
        <dbReference type="EMBL" id="SMO58414.1"/>
    </source>
</evidence>